<evidence type="ECO:0000259" key="1">
    <source>
        <dbReference type="SMART" id="SM00460"/>
    </source>
</evidence>
<dbReference type="InterPro" id="IPR002931">
    <property type="entry name" value="Transglutaminase-like"/>
</dbReference>
<feature type="domain" description="Transglutaminase-like" evidence="1">
    <location>
        <begin position="464"/>
        <end position="527"/>
    </location>
</feature>
<dbReference type="InterPro" id="IPR038765">
    <property type="entry name" value="Papain-like_cys_pep_sf"/>
</dbReference>
<dbReference type="PROSITE" id="PS51257">
    <property type="entry name" value="PROKAR_LIPOPROTEIN"/>
    <property type="match status" value="1"/>
</dbReference>
<protein>
    <submittedName>
        <fullName evidence="2">Transglutaminase-like superfamily protein</fullName>
    </submittedName>
</protein>
<name>A0A5C5WSZ4_9BACT</name>
<organism evidence="2 3">
    <name type="scientific">Rubripirellula amarantea</name>
    <dbReference type="NCBI Taxonomy" id="2527999"/>
    <lineage>
        <taxon>Bacteria</taxon>
        <taxon>Pseudomonadati</taxon>
        <taxon>Planctomycetota</taxon>
        <taxon>Planctomycetia</taxon>
        <taxon>Pirellulales</taxon>
        <taxon>Pirellulaceae</taxon>
        <taxon>Rubripirellula</taxon>
    </lineage>
</organism>
<dbReference type="AlphaFoldDB" id="A0A5C5WSZ4"/>
<dbReference type="Proteomes" id="UP000316598">
    <property type="component" value="Unassembled WGS sequence"/>
</dbReference>
<dbReference type="SUPFAM" id="SSF54001">
    <property type="entry name" value="Cysteine proteinases"/>
    <property type="match status" value="1"/>
</dbReference>
<dbReference type="Pfam" id="PF01841">
    <property type="entry name" value="Transglut_core"/>
    <property type="match status" value="1"/>
</dbReference>
<dbReference type="EMBL" id="SJPI01000001">
    <property type="protein sequence ID" value="TWT53281.1"/>
    <property type="molecule type" value="Genomic_DNA"/>
</dbReference>
<comment type="caution">
    <text evidence="2">The sequence shown here is derived from an EMBL/GenBank/DDBJ whole genome shotgun (WGS) entry which is preliminary data.</text>
</comment>
<evidence type="ECO:0000313" key="3">
    <source>
        <dbReference type="Proteomes" id="UP000316598"/>
    </source>
</evidence>
<accession>A0A5C5WSZ4</accession>
<keyword evidence="3" id="KW-1185">Reference proteome</keyword>
<proteinExistence type="predicted"/>
<dbReference type="RefSeq" id="WP_165440509.1">
    <property type="nucleotide sequence ID" value="NZ_SJPI01000001.1"/>
</dbReference>
<sequence>MSRSENRSLSFWRRRSVGTLATALTILVLVGCDIPERPPLRPESLDELQARSGGNAVEGDGASVAEPSFADSANYLEPPSIIANQAWETWDAYYVGDQHVGYNHVVAKPVENDSSGKMSYLMDNLLLVNQGQARTVQRLQQTSTEDKNGRLIDFESSLQVGPVVTNYSGEVVEDAGDSGKEMRVRVKTRKGRNETSAFLAWDSTYRGLVAIEQSLRQKPLTKKGDIRFLKMLVPGNYKIGTAKLKCSGPASVPMQDGTMLPMTEISCEIQLDDGSNTYSTIWIDDEGAIRRTYSPGIKLVAYRTNKQSATDFVEPSNISVLLPIEGEIDRPLEAKRIAFEVTPVQQVKKTAEGEESEELIKMVPEPGQWVRKTKSNQFQLLVSRKQETNLKSFEGSDLKPSDADLSVNSYVDFRNGLVRRFASAAVASRSELSRREVALELTRTANSLIEVEPDKIGLMRASVVAQEGKASQTGRAILLMAMLRAKDIPARLAIGLRYQQGSPSRMVYHSWVLAFVDDQWIHLDVDDGDMGACDRIILTTSALDESSQNKVFVPFMDAVSRIRVRVVNAAY</sequence>
<reference evidence="2 3" key="1">
    <citation type="submission" date="2019-02" db="EMBL/GenBank/DDBJ databases">
        <title>Deep-cultivation of Planctomycetes and their phenomic and genomic characterization uncovers novel biology.</title>
        <authorList>
            <person name="Wiegand S."/>
            <person name="Jogler M."/>
            <person name="Boedeker C."/>
            <person name="Pinto D."/>
            <person name="Vollmers J."/>
            <person name="Rivas-Marin E."/>
            <person name="Kohn T."/>
            <person name="Peeters S.H."/>
            <person name="Heuer A."/>
            <person name="Rast P."/>
            <person name="Oberbeckmann S."/>
            <person name="Bunk B."/>
            <person name="Jeske O."/>
            <person name="Meyerdierks A."/>
            <person name="Storesund J.E."/>
            <person name="Kallscheuer N."/>
            <person name="Luecker S."/>
            <person name="Lage O.M."/>
            <person name="Pohl T."/>
            <person name="Merkel B.J."/>
            <person name="Hornburger P."/>
            <person name="Mueller R.-W."/>
            <person name="Bruemmer F."/>
            <person name="Labrenz M."/>
            <person name="Spormann A.M."/>
            <person name="Op Den Camp H."/>
            <person name="Overmann J."/>
            <person name="Amann R."/>
            <person name="Jetten M.S.M."/>
            <person name="Mascher T."/>
            <person name="Medema M.H."/>
            <person name="Devos D.P."/>
            <person name="Kaster A.-K."/>
            <person name="Ovreas L."/>
            <person name="Rohde M."/>
            <person name="Galperin M.Y."/>
            <person name="Jogler C."/>
        </authorList>
    </citation>
    <scope>NUCLEOTIDE SEQUENCE [LARGE SCALE GENOMIC DNA]</scope>
    <source>
        <strain evidence="2 3">Pla22</strain>
    </source>
</reference>
<dbReference type="SMART" id="SM00460">
    <property type="entry name" value="TGc"/>
    <property type="match status" value="1"/>
</dbReference>
<gene>
    <name evidence="2" type="ORF">Pla22_09090</name>
</gene>
<evidence type="ECO:0000313" key="2">
    <source>
        <dbReference type="EMBL" id="TWT53281.1"/>
    </source>
</evidence>
<dbReference type="Gene3D" id="3.10.620.30">
    <property type="match status" value="1"/>
</dbReference>